<dbReference type="GO" id="GO:0016747">
    <property type="term" value="F:acyltransferase activity, transferring groups other than amino-acyl groups"/>
    <property type="evidence" value="ECO:0007669"/>
    <property type="project" value="InterPro"/>
</dbReference>
<protein>
    <submittedName>
        <fullName evidence="2">Acyl-CoA N-acyltransferase</fullName>
    </submittedName>
</protein>
<reference evidence="2 3" key="1">
    <citation type="submission" date="2016-04" db="EMBL/GenBank/DDBJ databases">
        <title>A degradative enzymes factory behind the ericoid mycorrhizal symbiosis.</title>
        <authorList>
            <consortium name="DOE Joint Genome Institute"/>
            <person name="Martino E."/>
            <person name="Morin E."/>
            <person name="Grelet G."/>
            <person name="Kuo A."/>
            <person name="Kohler A."/>
            <person name="Daghino S."/>
            <person name="Barry K."/>
            <person name="Choi C."/>
            <person name="Cichocki N."/>
            <person name="Clum A."/>
            <person name="Copeland A."/>
            <person name="Hainaut M."/>
            <person name="Haridas S."/>
            <person name="Labutti K."/>
            <person name="Lindquist E."/>
            <person name="Lipzen A."/>
            <person name="Khouja H.-R."/>
            <person name="Murat C."/>
            <person name="Ohm R."/>
            <person name="Olson A."/>
            <person name="Spatafora J."/>
            <person name="Veneault-Fourrey C."/>
            <person name="Henrissat B."/>
            <person name="Grigoriev I."/>
            <person name="Martin F."/>
            <person name="Perotto S."/>
        </authorList>
    </citation>
    <scope>NUCLEOTIDE SEQUENCE [LARGE SCALE GENOMIC DNA]</scope>
    <source>
        <strain evidence="2 3">F</strain>
    </source>
</reference>
<dbReference type="Pfam" id="PF13508">
    <property type="entry name" value="Acetyltransf_7"/>
    <property type="match status" value="1"/>
</dbReference>
<keyword evidence="2" id="KW-0808">Transferase</keyword>
<organism evidence="2 3">
    <name type="scientific">Hyaloscypha variabilis (strain UAMH 11265 / GT02V1 / F)</name>
    <name type="common">Meliniomyces variabilis</name>
    <dbReference type="NCBI Taxonomy" id="1149755"/>
    <lineage>
        <taxon>Eukaryota</taxon>
        <taxon>Fungi</taxon>
        <taxon>Dikarya</taxon>
        <taxon>Ascomycota</taxon>
        <taxon>Pezizomycotina</taxon>
        <taxon>Leotiomycetes</taxon>
        <taxon>Helotiales</taxon>
        <taxon>Hyaloscyphaceae</taxon>
        <taxon>Hyaloscypha</taxon>
        <taxon>Hyaloscypha variabilis</taxon>
    </lineage>
</organism>
<dbReference type="PROSITE" id="PS51186">
    <property type="entry name" value="GNAT"/>
    <property type="match status" value="1"/>
</dbReference>
<dbReference type="SUPFAM" id="SSF55729">
    <property type="entry name" value="Acyl-CoA N-acyltransferases (Nat)"/>
    <property type="match status" value="1"/>
</dbReference>
<gene>
    <name evidence="2" type="ORF">L207DRAFT_462499</name>
</gene>
<dbReference type="AlphaFoldDB" id="A0A2J6RHM4"/>
<dbReference type="InterPro" id="IPR016181">
    <property type="entry name" value="Acyl_CoA_acyltransferase"/>
</dbReference>
<accession>A0A2J6RHM4</accession>
<evidence type="ECO:0000259" key="1">
    <source>
        <dbReference type="PROSITE" id="PS51186"/>
    </source>
</evidence>
<dbReference type="PANTHER" id="PTHR42791:SF2">
    <property type="entry name" value="N-ACETYLTRANSFERASE DOMAIN-CONTAINING PROTEIN"/>
    <property type="match status" value="1"/>
</dbReference>
<dbReference type="InterPro" id="IPR000182">
    <property type="entry name" value="GNAT_dom"/>
</dbReference>
<dbReference type="CDD" id="cd04301">
    <property type="entry name" value="NAT_SF"/>
    <property type="match status" value="1"/>
</dbReference>
<dbReference type="PANTHER" id="PTHR42791">
    <property type="entry name" value="GNAT FAMILY ACETYLTRANSFERASE"/>
    <property type="match status" value="1"/>
</dbReference>
<dbReference type="Proteomes" id="UP000235786">
    <property type="component" value="Unassembled WGS sequence"/>
</dbReference>
<proteinExistence type="predicted"/>
<dbReference type="OrthoDB" id="2115692at2759"/>
<evidence type="ECO:0000313" key="3">
    <source>
        <dbReference type="Proteomes" id="UP000235786"/>
    </source>
</evidence>
<keyword evidence="2" id="KW-0012">Acyltransferase</keyword>
<evidence type="ECO:0000313" key="2">
    <source>
        <dbReference type="EMBL" id="PMD38025.1"/>
    </source>
</evidence>
<dbReference type="Gene3D" id="3.40.630.30">
    <property type="match status" value="1"/>
</dbReference>
<dbReference type="InterPro" id="IPR052523">
    <property type="entry name" value="Trichothecene_AcTrans"/>
</dbReference>
<feature type="domain" description="N-acetyltransferase" evidence="1">
    <location>
        <begin position="96"/>
        <end position="232"/>
    </location>
</feature>
<dbReference type="STRING" id="1149755.A0A2J6RHM4"/>
<keyword evidence="3" id="KW-1185">Reference proteome</keyword>
<sequence length="238" mass="27520">MSNRFSVQPCLPEDAHGIAVTMMSSWWENWHWRYRWADADLETLIKWCETKLPWNLSSNRPAKRHQKAIVNETGEIVGYARWLLPASLAERTGDQVVWKEAQTPKPSVEDARKWEDQWVVEAPKLRSDEMLAYRAQGCEEAEQRIMEGDQIPFLVLDWMTVHPSWQRQGVATMLMKSGLEIADRYQQKAFVIGTSEGAKLYERVGFKTVEIISTDYSEFGGIGPYVNHFMVREPVLKG</sequence>
<name>A0A2J6RHM4_HYAVF</name>
<dbReference type="EMBL" id="KZ613948">
    <property type="protein sequence ID" value="PMD38025.1"/>
    <property type="molecule type" value="Genomic_DNA"/>
</dbReference>